<name>A0A1I3PCJ7_9ACTN</name>
<evidence type="ECO:0000256" key="5">
    <source>
        <dbReference type="PROSITE-ProRule" id="PRU01091"/>
    </source>
</evidence>
<keyword evidence="1 4" id="KW-0597">Phosphoprotein</keyword>
<dbReference type="GO" id="GO:0000156">
    <property type="term" value="F:phosphorelay response regulator activity"/>
    <property type="evidence" value="ECO:0007669"/>
    <property type="project" value="TreeGrafter"/>
</dbReference>
<dbReference type="SUPFAM" id="SSF52172">
    <property type="entry name" value="CheY-like"/>
    <property type="match status" value="1"/>
</dbReference>
<dbReference type="InterPro" id="IPR011006">
    <property type="entry name" value="CheY-like_superfamily"/>
</dbReference>
<dbReference type="SMART" id="SM00862">
    <property type="entry name" value="Trans_reg_C"/>
    <property type="match status" value="1"/>
</dbReference>
<dbReference type="Gene3D" id="3.40.50.2300">
    <property type="match status" value="1"/>
</dbReference>
<organism evidence="8 9">
    <name type="scientific">Nocardioides psychrotolerans</name>
    <dbReference type="NCBI Taxonomy" id="1005945"/>
    <lineage>
        <taxon>Bacteria</taxon>
        <taxon>Bacillati</taxon>
        <taxon>Actinomycetota</taxon>
        <taxon>Actinomycetes</taxon>
        <taxon>Propionibacteriales</taxon>
        <taxon>Nocardioidaceae</taxon>
        <taxon>Nocardioides</taxon>
    </lineage>
</organism>
<dbReference type="SMART" id="SM00448">
    <property type="entry name" value="REC"/>
    <property type="match status" value="1"/>
</dbReference>
<dbReference type="Proteomes" id="UP000198649">
    <property type="component" value="Unassembled WGS sequence"/>
</dbReference>
<dbReference type="InterPro" id="IPR039420">
    <property type="entry name" value="WalR-like"/>
</dbReference>
<gene>
    <name evidence="8" type="ORF">SAMN05216561_12040</name>
</gene>
<dbReference type="Pfam" id="PF00486">
    <property type="entry name" value="Trans_reg_C"/>
    <property type="match status" value="1"/>
</dbReference>
<dbReference type="PROSITE" id="PS51755">
    <property type="entry name" value="OMPR_PHOB"/>
    <property type="match status" value="1"/>
</dbReference>
<feature type="domain" description="Response regulatory" evidence="6">
    <location>
        <begin position="6"/>
        <end position="120"/>
    </location>
</feature>
<feature type="DNA-binding region" description="OmpR/PhoB-type" evidence="5">
    <location>
        <begin position="128"/>
        <end position="226"/>
    </location>
</feature>
<evidence type="ECO:0000313" key="8">
    <source>
        <dbReference type="EMBL" id="SFJ19202.1"/>
    </source>
</evidence>
<dbReference type="Pfam" id="PF00072">
    <property type="entry name" value="Response_reg"/>
    <property type="match status" value="1"/>
</dbReference>
<evidence type="ECO:0000256" key="1">
    <source>
        <dbReference type="ARBA" id="ARBA00022553"/>
    </source>
</evidence>
<dbReference type="InterPro" id="IPR001789">
    <property type="entry name" value="Sig_transdc_resp-reg_receiver"/>
</dbReference>
<dbReference type="InterPro" id="IPR001867">
    <property type="entry name" value="OmpR/PhoB-type_DNA-bd"/>
</dbReference>
<keyword evidence="3 5" id="KW-0238">DNA-binding</keyword>
<dbReference type="GO" id="GO:0000976">
    <property type="term" value="F:transcription cis-regulatory region binding"/>
    <property type="evidence" value="ECO:0007669"/>
    <property type="project" value="TreeGrafter"/>
</dbReference>
<evidence type="ECO:0000259" key="7">
    <source>
        <dbReference type="PROSITE" id="PS51755"/>
    </source>
</evidence>
<keyword evidence="2" id="KW-0902">Two-component regulatory system</keyword>
<accession>A0A1I3PCJ7</accession>
<dbReference type="Gene3D" id="6.10.250.690">
    <property type="match status" value="1"/>
</dbReference>
<dbReference type="GO" id="GO:0032993">
    <property type="term" value="C:protein-DNA complex"/>
    <property type="evidence" value="ECO:0007669"/>
    <property type="project" value="TreeGrafter"/>
</dbReference>
<sequence>MSGSSRVLVIEDDERIGASLERALRGTGYDTRWERSGEAGVRACAANAPDLVLLDLGLPGMDGLEVCRQIHAHHPAIDIVVLTARDEELDVVVGLDAGAVDYITKPFRLAELLARIRAQLRRHEGSPSAVTSSGDLRIEPDARRAWLGTLELELRAKEFDLLARLLADTGSVVTREALMSDVWDEHWFGSTKTLDFHIAALRRKIDHEGTPGRISTLRGVGYRLENP</sequence>
<dbReference type="AlphaFoldDB" id="A0A1I3PCJ7"/>
<evidence type="ECO:0000256" key="2">
    <source>
        <dbReference type="ARBA" id="ARBA00023012"/>
    </source>
</evidence>
<proteinExistence type="predicted"/>
<feature type="modified residue" description="4-aspartylphosphate" evidence="4">
    <location>
        <position position="55"/>
    </location>
</feature>
<reference evidence="8 9" key="1">
    <citation type="submission" date="2016-10" db="EMBL/GenBank/DDBJ databases">
        <authorList>
            <person name="de Groot N.N."/>
        </authorList>
    </citation>
    <scope>NUCLEOTIDE SEQUENCE [LARGE SCALE GENOMIC DNA]</scope>
    <source>
        <strain evidence="8 9">CGMCC 1.11156</strain>
    </source>
</reference>
<evidence type="ECO:0000313" key="9">
    <source>
        <dbReference type="Proteomes" id="UP000198649"/>
    </source>
</evidence>
<dbReference type="CDD" id="cd00383">
    <property type="entry name" value="trans_reg_C"/>
    <property type="match status" value="1"/>
</dbReference>
<dbReference type="RefSeq" id="WP_091116718.1">
    <property type="nucleotide sequence ID" value="NZ_BKAF01000025.1"/>
</dbReference>
<dbReference type="STRING" id="1005945.SAMN05216561_12040"/>
<dbReference type="Gene3D" id="1.10.10.10">
    <property type="entry name" value="Winged helix-like DNA-binding domain superfamily/Winged helix DNA-binding domain"/>
    <property type="match status" value="1"/>
</dbReference>
<feature type="domain" description="OmpR/PhoB-type" evidence="7">
    <location>
        <begin position="128"/>
        <end position="226"/>
    </location>
</feature>
<dbReference type="OrthoDB" id="5243815at2"/>
<dbReference type="GO" id="GO:0005829">
    <property type="term" value="C:cytosol"/>
    <property type="evidence" value="ECO:0007669"/>
    <property type="project" value="TreeGrafter"/>
</dbReference>
<dbReference type="InterPro" id="IPR036388">
    <property type="entry name" value="WH-like_DNA-bd_sf"/>
</dbReference>
<evidence type="ECO:0000256" key="4">
    <source>
        <dbReference type="PROSITE-ProRule" id="PRU00169"/>
    </source>
</evidence>
<dbReference type="EMBL" id="FOQG01000020">
    <property type="protein sequence ID" value="SFJ19202.1"/>
    <property type="molecule type" value="Genomic_DNA"/>
</dbReference>
<dbReference type="PANTHER" id="PTHR48111:SF40">
    <property type="entry name" value="PHOSPHATE REGULON TRANSCRIPTIONAL REGULATORY PROTEIN PHOB"/>
    <property type="match status" value="1"/>
</dbReference>
<dbReference type="GO" id="GO:0006355">
    <property type="term" value="P:regulation of DNA-templated transcription"/>
    <property type="evidence" value="ECO:0007669"/>
    <property type="project" value="InterPro"/>
</dbReference>
<dbReference type="PROSITE" id="PS50110">
    <property type="entry name" value="RESPONSE_REGULATORY"/>
    <property type="match status" value="1"/>
</dbReference>
<evidence type="ECO:0000259" key="6">
    <source>
        <dbReference type="PROSITE" id="PS50110"/>
    </source>
</evidence>
<dbReference type="PANTHER" id="PTHR48111">
    <property type="entry name" value="REGULATOR OF RPOS"/>
    <property type="match status" value="1"/>
</dbReference>
<keyword evidence="9" id="KW-1185">Reference proteome</keyword>
<evidence type="ECO:0000256" key="3">
    <source>
        <dbReference type="ARBA" id="ARBA00023125"/>
    </source>
</evidence>
<protein>
    <submittedName>
        <fullName evidence="8">DNA-binding response regulator, OmpR family, contains REC and winged-helix (WHTH) domain</fullName>
    </submittedName>
</protein>